<feature type="domain" description="CHASE2" evidence="2">
    <location>
        <begin position="5"/>
        <end position="316"/>
    </location>
</feature>
<name>A0A3S1CLC6_9CYAN</name>
<feature type="transmembrane region" description="Helical" evidence="1">
    <location>
        <begin position="354"/>
        <end position="374"/>
    </location>
</feature>
<dbReference type="Pfam" id="PF05226">
    <property type="entry name" value="CHASE2"/>
    <property type="match status" value="1"/>
</dbReference>
<dbReference type="SUPFAM" id="SSF55874">
    <property type="entry name" value="ATPase domain of HSP90 chaperone/DNA topoisomerase II/histidine kinase"/>
    <property type="match status" value="1"/>
</dbReference>
<reference evidence="3" key="1">
    <citation type="submission" date="2018-12" db="EMBL/GenBank/DDBJ databases">
        <authorList>
            <person name="Will S."/>
            <person name="Neumann-Schaal M."/>
            <person name="Henke P."/>
        </authorList>
    </citation>
    <scope>NUCLEOTIDE SEQUENCE</scope>
    <source>
        <strain evidence="3">PCC 7102</strain>
    </source>
</reference>
<sequence length="602" mass="68387">MTGGLQPLEWMFFDTMLRLRPQEKLDERIVIVGIDEKDIQWVGQYPVPDEKIAELLTKLETYQPLAIGLDIFKNVPVEPGAEQLARVFQKNTNIIGIEKVLRPGEIPPHRNLPPEQVGFGDLVHDNDIKNRRYLLYTTNPANPKNEKEDKYSLALRLVSTYLDAKGINGGAGKNDPNTIMINQVELPRITKNFGGYVNVKNDGLYILMNFRNNSQPFHVVSLRNILNDKNDEVNQKLLRGRLVLIGNRNMSAGDIFYTNGVHTLELKGVIYGVDYHAHVISQIISTVIDGRPMLGSWGDIEEYTWIVIWGFLPIIIGRLTQSVRRNVLSVGVAGVCLFSCGYIMLWQWGIWIPVAPSLLVLAVNGVGLSAFAFYQHDKFLRSQINERQNTIQNTFHVIHNGPLQTLGYGLKHMRSKDIPYEQLLAQFEKLDKEIRELGDLLKLQALTEEETLRLGSGLILELSRPLHDLLYEVYSSTLERDSFENFKTLKVKVRNFEPIDDKYVSMEDKRGICLFLEEALCNIGKHAQGAKRVQASGMYAESKYKLSVKDNGCGIKSKLENKGTRHCQAVAKKLGGEFRRESISSRGTICELTWIPTKNFRF</sequence>
<dbReference type="AlphaFoldDB" id="A0A3S1CLC6"/>
<accession>A0A3S1CLC6</accession>
<keyword evidence="1" id="KW-0812">Transmembrane</keyword>
<dbReference type="Gene3D" id="3.30.565.10">
    <property type="entry name" value="Histidine kinase-like ATPase, C-terminal domain"/>
    <property type="match status" value="1"/>
</dbReference>
<comment type="caution">
    <text evidence="3">The sequence shown here is derived from an EMBL/GenBank/DDBJ whole genome shotgun (WGS) entry which is preliminary data.</text>
</comment>
<proteinExistence type="predicted"/>
<dbReference type="InterPro" id="IPR007890">
    <property type="entry name" value="CHASE2"/>
</dbReference>
<evidence type="ECO:0000313" key="4">
    <source>
        <dbReference type="Proteomes" id="UP000271624"/>
    </source>
</evidence>
<reference evidence="3" key="2">
    <citation type="journal article" date="2019" name="Genome Biol. Evol.">
        <title>Day and night: Metabolic profiles and evolutionary relationships of six axenic non-marine cyanobacteria.</title>
        <authorList>
            <person name="Will S.E."/>
            <person name="Henke P."/>
            <person name="Boedeker C."/>
            <person name="Huang S."/>
            <person name="Brinkmann H."/>
            <person name="Rohde M."/>
            <person name="Jarek M."/>
            <person name="Friedl T."/>
            <person name="Seufert S."/>
            <person name="Schumacher M."/>
            <person name="Overmann J."/>
            <person name="Neumann-Schaal M."/>
            <person name="Petersen J."/>
        </authorList>
    </citation>
    <scope>NUCLEOTIDE SEQUENCE [LARGE SCALE GENOMIC DNA]</scope>
    <source>
        <strain evidence="3">PCC 7102</strain>
    </source>
</reference>
<evidence type="ECO:0000259" key="2">
    <source>
        <dbReference type="SMART" id="SM01080"/>
    </source>
</evidence>
<keyword evidence="1" id="KW-0472">Membrane</keyword>
<protein>
    <recommendedName>
        <fullName evidence="2">CHASE2 domain-containing protein</fullName>
    </recommendedName>
</protein>
<feature type="transmembrane region" description="Helical" evidence="1">
    <location>
        <begin position="303"/>
        <end position="320"/>
    </location>
</feature>
<evidence type="ECO:0000313" key="3">
    <source>
        <dbReference type="EMBL" id="RUT03912.1"/>
    </source>
</evidence>
<organism evidence="3 4">
    <name type="scientific">Dulcicalothrix desertica PCC 7102</name>
    <dbReference type="NCBI Taxonomy" id="232991"/>
    <lineage>
        <taxon>Bacteria</taxon>
        <taxon>Bacillati</taxon>
        <taxon>Cyanobacteriota</taxon>
        <taxon>Cyanophyceae</taxon>
        <taxon>Nostocales</taxon>
        <taxon>Calotrichaceae</taxon>
        <taxon>Dulcicalothrix</taxon>
    </lineage>
</organism>
<dbReference type="SMART" id="SM01080">
    <property type="entry name" value="CHASE2"/>
    <property type="match status" value="1"/>
</dbReference>
<keyword evidence="4" id="KW-1185">Reference proteome</keyword>
<keyword evidence="1" id="KW-1133">Transmembrane helix</keyword>
<gene>
    <name evidence="3" type="ORF">DSM106972_048260</name>
</gene>
<dbReference type="Proteomes" id="UP000271624">
    <property type="component" value="Unassembled WGS sequence"/>
</dbReference>
<feature type="transmembrane region" description="Helical" evidence="1">
    <location>
        <begin position="327"/>
        <end position="348"/>
    </location>
</feature>
<dbReference type="EMBL" id="RSCL01000012">
    <property type="protein sequence ID" value="RUT03912.1"/>
    <property type="molecule type" value="Genomic_DNA"/>
</dbReference>
<dbReference type="InterPro" id="IPR036890">
    <property type="entry name" value="HATPase_C_sf"/>
</dbReference>
<evidence type="ECO:0000256" key="1">
    <source>
        <dbReference type="SAM" id="Phobius"/>
    </source>
</evidence>